<dbReference type="InParanoid" id="A0A369JJU4"/>
<organism evidence="1 2">
    <name type="scientific">Hypsizygus marmoreus</name>
    <name type="common">White beech mushroom</name>
    <name type="synonym">Agaricus marmoreus</name>
    <dbReference type="NCBI Taxonomy" id="39966"/>
    <lineage>
        <taxon>Eukaryota</taxon>
        <taxon>Fungi</taxon>
        <taxon>Dikarya</taxon>
        <taxon>Basidiomycota</taxon>
        <taxon>Agaricomycotina</taxon>
        <taxon>Agaricomycetes</taxon>
        <taxon>Agaricomycetidae</taxon>
        <taxon>Agaricales</taxon>
        <taxon>Tricholomatineae</taxon>
        <taxon>Lyophyllaceae</taxon>
        <taxon>Hypsizygus</taxon>
    </lineage>
</organism>
<evidence type="ECO:0000313" key="1">
    <source>
        <dbReference type="EMBL" id="RDB20685.1"/>
    </source>
</evidence>
<gene>
    <name evidence="1" type="ORF">Hypma_012200</name>
</gene>
<protein>
    <submittedName>
        <fullName evidence="1">Uncharacterized protein</fullName>
    </submittedName>
</protein>
<comment type="caution">
    <text evidence="1">The sequence shown here is derived from an EMBL/GenBank/DDBJ whole genome shotgun (WGS) entry which is preliminary data.</text>
</comment>
<evidence type="ECO:0000313" key="2">
    <source>
        <dbReference type="Proteomes" id="UP000076154"/>
    </source>
</evidence>
<keyword evidence="2" id="KW-1185">Reference proteome</keyword>
<dbReference type="Proteomes" id="UP000076154">
    <property type="component" value="Unassembled WGS sequence"/>
</dbReference>
<sequence>MLTTVTFFGQVAPILLTEIASESGDDDFHGTSQTTRPTLVTAYNLLRLIHCVYFAPFIDTGSIEHRSGYTHAWLESMAEKKSQTPHRGATIKRPQNPLSNGYVQLLYHGSHFSASNNLVRARGQAGNKKFLDQAEGPNNLAHMETLGLPSRVPNNRAVKL</sequence>
<dbReference type="EMBL" id="LUEZ02000058">
    <property type="protein sequence ID" value="RDB20685.1"/>
    <property type="molecule type" value="Genomic_DNA"/>
</dbReference>
<proteinExistence type="predicted"/>
<reference evidence="1" key="1">
    <citation type="submission" date="2018-04" db="EMBL/GenBank/DDBJ databases">
        <title>Whole genome sequencing of Hypsizygus marmoreus.</title>
        <authorList>
            <person name="Choi I.-G."/>
            <person name="Min B."/>
            <person name="Kim J.-G."/>
            <person name="Kim S."/>
            <person name="Oh Y.-L."/>
            <person name="Kong W.-S."/>
            <person name="Park H."/>
            <person name="Jeong J."/>
            <person name="Song E.-S."/>
        </authorList>
    </citation>
    <scope>NUCLEOTIDE SEQUENCE [LARGE SCALE GENOMIC DNA]</scope>
    <source>
        <strain evidence="1">51987-8</strain>
    </source>
</reference>
<dbReference type="AlphaFoldDB" id="A0A369JJU4"/>
<accession>A0A369JJU4</accession>
<name>A0A369JJU4_HYPMA</name>